<name>A0A1W1H8J0_9BACT</name>
<evidence type="ECO:0000313" key="2">
    <source>
        <dbReference type="Proteomes" id="UP000191931"/>
    </source>
</evidence>
<dbReference type="Proteomes" id="UP000191931">
    <property type="component" value="Unassembled WGS sequence"/>
</dbReference>
<reference evidence="1 2" key="1">
    <citation type="submission" date="2017-03" db="EMBL/GenBank/DDBJ databases">
        <authorList>
            <person name="Afonso C.L."/>
            <person name="Miller P.J."/>
            <person name="Scott M.A."/>
            <person name="Spackman E."/>
            <person name="Goraichik I."/>
            <person name="Dimitrov K.M."/>
            <person name="Suarez D.L."/>
            <person name="Swayne D.E."/>
        </authorList>
    </citation>
    <scope>NUCLEOTIDE SEQUENCE [LARGE SCALE GENOMIC DNA]</scope>
    <source>
        <strain evidence="1">PRJEB14757</strain>
    </source>
</reference>
<dbReference type="EMBL" id="FWEV01000054">
    <property type="protein sequence ID" value="SLM28705.1"/>
    <property type="molecule type" value="Genomic_DNA"/>
</dbReference>
<keyword evidence="2" id="KW-1185">Reference proteome</keyword>
<sequence length="43" mass="4944">MIQMHYYLEISYLINSVVYNSPPKSVITRKNTGTLRPSSIGDR</sequence>
<dbReference type="AlphaFoldDB" id="A0A1W1H8J0"/>
<proteinExistence type="predicted"/>
<evidence type="ECO:0000313" key="1">
    <source>
        <dbReference type="EMBL" id="SLM28705.1"/>
    </source>
</evidence>
<protein>
    <submittedName>
        <fullName evidence="1">Uncharacterized protein</fullName>
    </submittedName>
</protein>
<organism evidence="1 2">
    <name type="scientific">Desulfamplus magnetovallimortis</name>
    <dbReference type="NCBI Taxonomy" id="1246637"/>
    <lineage>
        <taxon>Bacteria</taxon>
        <taxon>Pseudomonadati</taxon>
        <taxon>Thermodesulfobacteriota</taxon>
        <taxon>Desulfobacteria</taxon>
        <taxon>Desulfobacterales</taxon>
        <taxon>Desulfobacteraceae</taxon>
        <taxon>Desulfamplus</taxon>
    </lineage>
</organism>
<gene>
    <name evidence="1" type="ORF">MTBBW1_1470018</name>
</gene>
<accession>A0A1W1H8J0</accession>